<keyword evidence="3 7" id="KW-0812">Transmembrane</keyword>
<comment type="caution">
    <text evidence="8">The sequence shown here is derived from an EMBL/GenBank/DDBJ whole genome shotgun (WGS) entry which is preliminary data.</text>
</comment>
<evidence type="ECO:0000256" key="5">
    <source>
        <dbReference type="ARBA" id="ARBA00023136"/>
    </source>
</evidence>
<accession>A0A8S1GNC6</accession>
<evidence type="ECO:0000256" key="7">
    <source>
        <dbReference type="SAM" id="Phobius"/>
    </source>
</evidence>
<sequence>MRSVGKWNPKIGLTTFERPRRLSLFIRPAVHPRGKASREKDRPGEVVSPPLVAFPRVVTVCRKAFAFCVMLCYRAAFALFRVDSNPCLVQQIAAIASVLACASCMKFSSYRPTEQYKCGAFLRESRREATVLGTYYQFVDQFIAWISSPFPHQEILTKQALLGNWDEIQDSLETKYWQWIDWQRGWLLFSLGIVAFSIFFVFFYILYRICSYCCSSSMKKQTTDARYDACKRNILNFSAFLLIFFNAMVVTVLVISSMYAHHGLDQLPNRVNQCIDDLNLYKRDTDMRIRKLLIDDYQTLNLTITDQLSHAGHNVVDRVKRLTGANVIDVFLNVSNGAQDMKSTLGMVQSQVKELNDEGIRFESEFHRLRNTANEEIVKCVENEMEPMRSMCARAERLLENLSISKFKLQDELLSPETEEALQQILQANISRLLGESNRQFENMETAIQSEIDKKTHAAQNMLKQIGDDLFVVAETISTQLRQINFDLLYNGVSRMTELKKQTPFKYFEYSWIGSVTIASLIILLSLLFLIGVLCGVCGRRPSYYNDDCCVRTTGGKFYSCGIWLAVLLFVFLALGTAILAFAVGNVSSLVCQPLRDPLNRPDIMSLSERYVEIWREKHRPSNDIQAILDQRSPADIIRACQRNETLYHIFEFDKKYHLNQLKDFEKESYAQLENFLKISMIELPEIRPLDVIISKSEMEDLEKLAKMNVSKVSHVALDTIKKAIDELDLVTKTREFEESLDDNAGRPKAVSLVLEQIQEIDTQFAKPLRNRLESLYKNITHLDERLTELQVPVSSLLVKLQHAQALLSESVKEHFKRAAKEELDFMVGHIDHYIFHVRDQMQNEVSSCEPLAQIAKHSTSALCTYTVDTFNGTWMCLLIFLIVEPPQESHHLSSFVTDTYDTRPKPGYSSYAYTDDYHRTYR</sequence>
<evidence type="ECO:0000313" key="8">
    <source>
        <dbReference type="EMBL" id="CAD6185085.1"/>
    </source>
</evidence>
<dbReference type="PANTHER" id="PTHR22730">
    <property type="entry name" value="PROMININ PROM PROTEIN"/>
    <property type="match status" value="1"/>
</dbReference>
<gene>
    <name evidence="8" type="ORF">CAUJ_LOCUS1004</name>
</gene>
<evidence type="ECO:0000313" key="9">
    <source>
        <dbReference type="Proteomes" id="UP000835052"/>
    </source>
</evidence>
<dbReference type="GO" id="GO:0016020">
    <property type="term" value="C:membrane"/>
    <property type="evidence" value="ECO:0007669"/>
    <property type="project" value="UniProtKB-SubCell"/>
</dbReference>
<feature type="transmembrane region" description="Helical" evidence="7">
    <location>
        <begin position="234"/>
        <end position="260"/>
    </location>
</feature>
<dbReference type="EMBL" id="CAJGYM010000002">
    <property type="protein sequence ID" value="CAD6185085.1"/>
    <property type="molecule type" value="Genomic_DNA"/>
</dbReference>
<keyword evidence="6" id="KW-0325">Glycoprotein</keyword>
<evidence type="ECO:0000256" key="4">
    <source>
        <dbReference type="ARBA" id="ARBA00022989"/>
    </source>
</evidence>
<evidence type="ECO:0000256" key="1">
    <source>
        <dbReference type="ARBA" id="ARBA00004141"/>
    </source>
</evidence>
<reference evidence="8" key="1">
    <citation type="submission" date="2020-10" db="EMBL/GenBank/DDBJ databases">
        <authorList>
            <person name="Kikuchi T."/>
        </authorList>
    </citation>
    <scope>NUCLEOTIDE SEQUENCE</scope>
    <source>
        <strain evidence="8">NKZ352</strain>
    </source>
</reference>
<dbReference type="PANTHER" id="PTHR22730:SF1">
    <property type="entry name" value="PROMININ-LIKE PROTEIN"/>
    <property type="match status" value="1"/>
</dbReference>
<proteinExistence type="inferred from homology"/>
<name>A0A8S1GNC6_9PELO</name>
<comment type="similarity">
    <text evidence="2">Belongs to the prominin family.</text>
</comment>
<protein>
    <submittedName>
        <fullName evidence="8">Uncharacterized protein</fullName>
    </submittedName>
</protein>
<feature type="transmembrane region" description="Helical" evidence="7">
    <location>
        <begin position="510"/>
        <end position="537"/>
    </location>
</feature>
<dbReference type="AlphaFoldDB" id="A0A8S1GNC6"/>
<comment type="subcellular location">
    <subcellularLocation>
        <location evidence="1">Membrane</location>
        <topology evidence="1">Multi-pass membrane protein</topology>
    </subcellularLocation>
</comment>
<dbReference type="OrthoDB" id="6229420at2759"/>
<evidence type="ECO:0000256" key="2">
    <source>
        <dbReference type="ARBA" id="ARBA00006058"/>
    </source>
</evidence>
<evidence type="ECO:0000256" key="3">
    <source>
        <dbReference type="ARBA" id="ARBA00022692"/>
    </source>
</evidence>
<dbReference type="Pfam" id="PF05478">
    <property type="entry name" value="Prominin"/>
    <property type="match status" value="1"/>
</dbReference>
<keyword evidence="5 7" id="KW-0472">Membrane</keyword>
<keyword evidence="4 7" id="KW-1133">Transmembrane helix</keyword>
<feature type="transmembrane region" description="Helical" evidence="7">
    <location>
        <begin position="558"/>
        <end position="584"/>
    </location>
</feature>
<organism evidence="8 9">
    <name type="scientific">Caenorhabditis auriculariae</name>
    <dbReference type="NCBI Taxonomy" id="2777116"/>
    <lineage>
        <taxon>Eukaryota</taxon>
        <taxon>Metazoa</taxon>
        <taxon>Ecdysozoa</taxon>
        <taxon>Nematoda</taxon>
        <taxon>Chromadorea</taxon>
        <taxon>Rhabditida</taxon>
        <taxon>Rhabditina</taxon>
        <taxon>Rhabditomorpha</taxon>
        <taxon>Rhabditoidea</taxon>
        <taxon>Rhabditidae</taxon>
        <taxon>Peloderinae</taxon>
        <taxon>Caenorhabditis</taxon>
    </lineage>
</organism>
<evidence type="ECO:0000256" key="6">
    <source>
        <dbReference type="ARBA" id="ARBA00023180"/>
    </source>
</evidence>
<feature type="transmembrane region" description="Helical" evidence="7">
    <location>
        <begin position="186"/>
        <end position="210"/>
    </location>
</feature>
<dbReference type="Proteomes" id="UP000835052">
    <property type="component" value="Unassembled WGS sequence"/>
</dbReference>
<dbReference type="InterPro" id="IPR008795">
    <property type="entry name" value="Prominin"/>
</dbReference>
<keyword evidence="9" id="KW-1185">Reference proteome</keyword>